<dbReference type="SUPFAM" id="SSF52540">
    <property type="entry name" value="P-loop containing nucleoside triphosphate hydrolases"/>
    <property type="match status" value="1"/>
</dbReference>
<feature type="non-terminal residue" evidence="2">
    <location>
        <position position="39"/>
    </location>
</feature>
<dbReference type="InterPro" id="IPR039421">
    <property type="entry name" value="Type_1_exporter"/>
</dbReference>
<dbReference type="Proteomes" id="UP000270094">
    <property type="component" value="Unassembled WGS sequence"/>
</dbReference>
<dbReference type="Pfam" id="PF00005">
    <property type="entry name" value="ABC_tran"/>
    <property type="match status" value="1"/>
</dbReference>
<name>A0A3P7JRT0_STRVU</name>
<keyword evidence="3" id="KW-1185">Reference proteome</keyword>
<dbReference type="InterPro" id="IPR003439">
    <property type="entry name" value="ABC_transporter-like_ATP-bd"/>
</dbReference>
<organism evidence="2 3">
    <name type="scientific">Strongylus vulgaris</name>
    <name type="common">Blood worm</name>
    <dbReference type="NCBI Taxonomy" id="40348"/>
    <lineage>
        <taxon>Eukaryota</taxon>
        <taxon>Metazoa</taxon>
        <taxon>Ecdysozoa</taxon>
        <taxon>Nematoda</taxon>
        <taxon>Chromadorea</taxon>
        <taxon>Rhabditida</taxon>
        <taxon>Rhabditina</taxon>
        <taxon>Rhabditomorpha</taxon>
        <taxon>Strongyloidea</taxon>
        <taxon>Strongylidae</taxon>
        <taxon>Strongylus</taxon>
    </lineage>
</organism>
<dbReference type="GO" id="GO:0016887">
    <property type="term" value="F:ATP hydrolysis activity"/>
    <property type="evidence" value="ECO:0007669"/>
    <property type="project" value="InterPro"/>
</dbReference>
<dbReference type="EMBL" id="UYYB01149988">
    <property type="protein sequence ID" value="VDM86076.1"/>
    <property type="molecule type" value="Genomic_DNA"/>
</dbReference>
<dbReference type="GO" id="GO:0042626">
    <property type="term" value="F:ATPase-coupled transmembrane transporter activity"/>
    <property type="evidence" value="ECO:0007669"/>
    <property type="project" value="TreeGrafter"/>
</dbReference>
<feature type="domain" description="ABC transporter" evidence="1">
    <location>
        <begin position="1"/>
        <end position="39"/>
    </location>
</feature>
<proteinExistence type="predicted"/>
<reference evidence="2 3" key="1">
    <citation type="submission" date="2018-11" db="EMBL/GenBank/DDBJ databases">
        <authorList>
            <consortium name="Pathogen Informatics"/>
        </authorList>
    </citation>
    <scope>NUCLEOTIDE SEQUENCE [LARGE SCALE GENOMIC DNA]</scope>
</reference>
<dbReference type="PANTHER" id="PTHR24221">
    <property type="entry name" value="ATP-BINDING CASSETTE SUB-FAMILY B"/>
    <property type="match status" value="1"/>
</dbReference>
<dbReference type="Gene3D" id="3.40.50.300">
    <property type="entry name" value="P-loop containing nucleotide triphosphate hydrolases"/>
    <property type="match status" value="1"/>
</dbReference>
<dbReference type="OrthoDB" id="6500128at2759"/>
<sequence>MNLTVKQGQTVALVGVSGCGKSTIVQLFERYYDTQSGEV</sequence>
<dbReference type="GO" id="GO:0016020">
    <property type="term" value="C:membrane"/>
    <property type="evidence" value="ECO:0007669"/>
    <property type="project" value="TreeGrafter"/>
</dbReference>
<evidence type="ECO:0000313" key="3">
    <source>
        <dbReference type="Proteomes" id="UP000270094"/>
    </source>
</evidence>
<dbReference type="GO" id="GO:0005524">
    <property type="term" value="F:ATP binding"/>
    <property type="evidence" value="ECO:0007669"/>
    <property type="project" value="InterPro"/>
</dbReference>
<protein>
    <recommendedName>
        <fullName evidence="1">ABC transporter domain-containing protein</fullName>
    </recommendedName>
</protein>
<evidence type="ECO:0000259" key="1">
    <source>
        <dbReference type="Pfam" id="PF00005"/>
    </source>
</evidence>
<evidence type="ECO:0000313" key="2">
    <source>
        <dbReference type="EMBL" id="VDM86076.1"/>
    </source>
</evidence>
<dbReference type="AlphaFoldDB" id="A0A3P7JRT0"/>
<accession>A0A3P7JRT0</accession>
<dbReference type="PROSITE" id="PS51257">
    <property type="entry name" value="PROKAR_LIPOPROTEIN"/>
    <property type="match status" value="1"/>
</dbReference>
<dbReference type="PANTHER" id="PTHR24221:SF645">
    <property type="entry name" value="LP14331P"/>
    <property type="match status" value="1"/>
</dbReference>
<gene>
    <name evidence="2" type="ORF">SVUK_LOCUS21074</name>
</gene>
<dbReference type="InterPro" id="IPR027417">
    <property type="entry name" value="P-loop_NTPase"/>
</dbReference>